<accession>A0A6M2DBI0</accession>
<proteinExistence type="predicted"/>
<name>A0A6M2DBI0_RHIMP</name>
<dbReference type="AlphaFoldDB" id="A0A6M2DBI0"/>
<reference evidence="1" key="1">
    <citation type="submission" date="2019-09" db="EMBL/GenBank/DDBJ databases">
        <title>Organ-specific transcriptomic study of the physiology of the cattle tick, Rhipicephalus microplus.</title>
        <authorList>
            <person name="Tirloni L."/>
            <person name="Braz G."/>
            <person name="Gandara A.C.P."/>
            <person name="Sabadin G.A."/>
            <person name="da Silva R.M."/>
            <person name="Guizzo M.G."/>
            <person name="Machado J.A."/>
            <person name="Costa E.P."/>
            <person name="Gomes H.F."/>
            <person name="Moraes J."/>
            <person name="Mota M.B.S."/>
            <person name="Mesquita R.D."/>
            <person name="Alvarenga P.H."/>
            <person name="Alves F."/>
            <person name="Seixas A."/>
            <person name="da Fonseca R.N."/>
            <person name="Fogaca A."/>
            <person name="Logullo C."/>
            <person name="Tanaka A."/>
            <person name="Daffre S."/>
            <person name="Termignoni C."/>
            <person name="Vaz I.S.Jr."/>
            <person name="Oliveira P.L."/>
            <person name="Ribeiro J.M."/>
        </authorList>
    </citation>
    <scope>NUCLEOTIDE SEQUENCE</scope>
    <source>
        <strain evidence="1">Porto Alegre</strain>
    </source>
</reference>
<sequence length="139" mass="14981">MSDKYLFLLSAHSSSQAVILQTIVLSSRRIAIMFLFLFRPYALSEPGHVLIVSEKSLGNVAEADVLSLGDGTAAYRLPNNGSVTMPACFDVQRRPGYTPPENAVLLSDTEPDVVPCQIGRQPIGLGCPVCPVCIGEGFW</sequence>
<organism evidence="1">
    <name type="scientific">Rhipicephalus microplus</name>
    <name type="common">Cattle tick</name>
    <name type="synonym">Boophilus microplus</name>
    <dbReference type="NCBI Taxonomy" id="6941"/>
    <lineage>
        <taxon>Eukaryota</taxon>
        <taxon>Metazoa</taxon>
        <taxon>Ecdysozoa</taxon>
        <taxon>Arthropoda</taxon>
        <taxon>Chelicerata</taxon>
        <taxon>Arachnida</taxon>
        <taxon>Acari</taxon>
        <taxon>Parasitiformes</taxon>
        <taxon>Ixodida</taxon>
        <taxon>Ixodoidea</taxon>
        <taxon>Ixodidae</taxon>
        <taxon>Rhipicephalinae</taxon>
        <taxon>Rhipicephalus</taxon>
        <taxon>Boophilus</taxon>
    </lineage>
</organism>
<protein>
    <submittedName>
        <fullName evidence="1">Putative secreted protein</fullName>
    </submittedName>
</protein>
<dbReference type="EMBL" id="GHWJ01009821">
    <property type="protein sequence ID" value="NOV42558.1"/>
    <property type="molecule type" value="Transcribed_RNA"/>
</dbReference>
<evidence type="ECO:0000313" key="1">
    <source>
        <dbReference type="EMBL" id="NOV42558.1"/>
    </source>
</evidence>